<proteinExistence type="predicted"/>
<gene>
    <name evidence="1" type="primary">SSCI03490.1</name>
</gene>
<dbReference type="AlphaFoldDB" id="A0A0F7RRK5"/>
<name>A0A0F7RRK5_9BASI</name>
<dbReference type="EMBL" id="CCFA01000217">
    <property type="protein sequence ID" value="CDR98636.1"/>
    <property type="molecule type" value="Genomic_DNA"/>
</dbReference>
<reference evidence="2" key="1">
    <citation type="submission" date="2014-06" db="EMBL/GenBank/DDBJ databases">
        <authorList>
            <person name="Berkman P.J."/>
        </authorList>
    </citation>
    <scope>NUCLEOTIDE SEQUENCE [LARGE SCALE GENOMIC DNA]</scope>
</reference>
<sequence>MSAVLRAHPYPLVWPERAKPFSIAQMQRKSERVIKGNTLYQSRWMITEDGWKVLCSSNNKNGDAD</sequence>
<dbReference type="Proteomes" id="UP000242770">
    <property type="component" value="Unassembled WGS sequence"/>
</dbReference>
<keyword evidence="2" id="KW-1185">Reference proteome</keyword>
<accession>A0A0F7RRK5</accession>
<evidence type="ECO:0000313" key="1">
    <source>
        <dbReference type="EMBL" id="CDR98636.1"/>
    </source>
</evidence>
<protein>
    <submittedName>
        <fullName evidence="1">Uncharacterized protein</fullName>
    </submittedName>
</protein>
<evidence type="ECO:0000313" key="2">
    <source>
        <dbReference type="Proteomes" id="UP000242770"/>
    </source>
</evidence>
<organism evidence="1 2">
    <name type="scientific">Sporisorium scitamineum</name>
    <dbReference type="NCBI Taxonomy" id="49012"/>
    <lineage>
        <taxon>Eukaryota</taxon>
        <taxon>Fungi</taxon>
        <taxon>Dikarya</taxon>
        <taxon>Basidiomycota</taxon>
        <taxon>Ustilaginomycotina</taxon>
        <taxon>Ustilaginomycetes</taxon>
        <taxon>Ustilaginales</taxon>
        <taxon>Ustilaginaceae</taxon>
        <taxon>Sporisorium</taxon>
    </lineage>
</organism>